<feature type="compositionally biased region" description="Basic and acidic residues" evidence="1">
    <location>
        <begin position="21"/>
        <end position="40"/>
    </location>
</feature>
<organism evidence="2 3">
    <name type="scientific">Portunus trituberculatus</name>
    <name type="common">Swimming crab</name>
    <name type="synonym">Neptunus trituberculatus</name>
    <dbReference type="NCBI Taxonomy" id="210409"/>
    <lineage>
        <taxon>Eukaryota</taxon>
        <taxon>Metazoa</taxon>
        <taxon>Ecdysozoa</taxon>
        <taxon>Arthropoda</taxon>
        <taxon>Crustacea</taxon>
        <taxon>Multicrustacea</taxon>
        <taxon>Malacostraca</taxon>
        <taxon>Eumalacostraca</taxon>
        <taxon>Eucarida</taxon>
        <taxon>Decapoda</taxon>
        <taxon>Pleocyemata</taxon>
        <taxon>Brachyura</taxon>
        <taxon>Eubrachyura</taxon>
        <taxon>Portunoidea</taxon>
        <taxon>Portunidae</taxon>
        <taxon>Portuninae</taxon>
        <taxon>Portunus</taxon>
    </lineage>
</organism>
<sequence>MNLATLRENPHARKRRRRVATRKDGASLENCGRGDSEVVKGETATWEEPRDCTQAGPAKEETSLPEAKEKQLVSFAQPATRKPSLKYGRSERTVENPDRPTKNKTHPVSRLPNPEEEIYTGADDESVPWQTDIPEETPPSGTFLQLLGCMVHSRLSTSAFTLQRPGMKSGHREMERLLHHWRIVAAKADRGSERVPPDFLR</sequence>
<gene>
    <name evidence="2" type="ORF">E2C01_052858</name>
</gene>
<evidence type="ECO:0000313" key="2">
    <source>
        <dbReference type="EMBL" id="MPC58848.1"/>
    </source>
</evidence>
<keyword evidence="3" id="KW-1185">Reference proteome</keyword>
<name>A0A5B7GPB4_PORTR</name>
<dbReference type="Proteomes" id="UP000324222">
    <property type="component" value="Unassembled WGS sequence"/>
</dbReference>
<reference evidence="2 3" key="1">
    <citation type="submission" date="2019-05" db="EMBL/GenBank/DDBJ databases">
        <title>Another draft genome of Portunus trituberculatus and its Hox gene families provides insights of decapod evolution.</title>
        <authorList>
            <person name="Jeong J.-H."/>
            <person name="Song I."/>
            <person name="Kim S."/>
            <person name="Choi T."/>
            <person name="Kim D."/>
            <person name="Ryu S."/>
            <person name="Kim W."/>
        </authorList>
    </citation>
    <scope>NUCLEOTIDE SEQUENCE [LARGE SCALE GENOMIC DNA]</scope>
    <source>
        <tissue evidence="2">Muscle</tissue>
    </source>
</reference>
<protein>
    <submittedName>
        <fullName evidence="2">Uncharacterized protein</fullName>
    </submittedName>
</protein>
<dbReference type="AlphaFoldDB" id="A0A5B7GPB4"/>
<comment type="caution">
    <text evidence="2">The sequence shown here is derived from an EMBL/GenBank/DDBJ whole genome shotgun (WGS) entry which is preliminary data.</text>
</comment>
<feature type="region of interest" description="Disordered" evidence="1">
    <location>
        <begin position="1"/>
        <end position="120"/>
    </location>
</feature>
<accession>A0A5B7GPB4</accession>
<evidence type="ECO:0000313" key="3">
    <source>
        <dbReference type="Proteomes" id="UP000324222"/>
    </source>
</evidence>
<dbReference type="EMBL" id="VSRR010016038">
    <property type="protein sequence ID" value="MPC58848.1"/>
    <property type="molecule type" value="Genomic_DNA"/>
</dbReference>
<proteinExistence type="predicted"/>
<feature type="compositionally biased region" description="Basic and acidic residues" evidence="1">
    <location>
        <begin position="88"/>
        <end position="101"/>
    </location>
</feature>
<evidence type="ECO:0000256" key="1">
    <source>
        <dbReference type="SAM" id="MobiDB-lite"/>
    </source>
</evidence>
<feature type="compositionally biased region" description="Basic and acidic residues" evidence="1">
    <location>
        <begin position="58"/>
        <end position="71"/>
    </location>
</feature>